<dbReference type="GO" id="GO:0005524">
    <property type="term" value="F:ATP binding"/>
    <property type="evidence" value="ECO:0007669"/>
    <property type="project" value="UniProtKB-KW"/>
</dbReference>
<keyword evidence="2" id="KW-0547">Nucleotide-binding</keyword>
<keyword evidence="1" id="KW-0813">Transport</keyword>
<evidence type="ECO:0000256" key="1">
    <source>
        <dbReference type="ARBA" id="ARBA00022448"/>
    </source>
</evidence>
<sequence>MLELRDVEFKVESSDGGELEIIDKISLQIESGKFIVVTGPNGGGKSTLAKLIMGIEKPTSGQILFNGQDITDLPIYERSKLGIGYAFQTPARFKGMTVRKLLSLASGRELPADACSLYLTAVGLCSADYLNREVDSSLSGGEVKRIEIATLMARNLELAIYDEPEAGIDLWSFAKLVESFKTISKRRHKTVLIISHQERIMQLADEIIIVANGKIRKQGAKDEIFPGLLKDLGEENACAFRKESE</sequence>
<gene>
    <name evidence="5" type="ORF">IAD23_03405</name>
</gene>
<reference evidence="5" key="2">
    <citation type="journal article" date="2021" name="PeerJ">
        <title>Extensive microbial diversity within the chicken gut microbiome revealed by metagenomics and culture.</title>
        <authorList>
            <person name="Gilroy R."/>
            <person name="Ravi A."/>
            <person name="Getino M."/>
            <person name="Pursley I."/>
            <person name="Horton D.L."/>
            <person name="Alikhan N.F."/>
            <person name="Baker D."/>
            <person name="Gharbi K."/>
            <person name="Hall N."/>
            <person name="Watson M."/>
            <person name="Adriaenssens E.M."/>
            <person name="Foster-Nyarko E."/>
            <person name="Jarju S."/>
            <person name="Secka A."/>
            <person name="Antonio M."/>
            <person name="Oren A."/>
            <person name="Chaudhuri R.R."/>
            <person name="La Ragione R."/>
            <person name="Hildebrand F."/>
            <person name="Pallen M.J."/>
        </authorList>
    </citation>
    <scope>NUCLEOTIDE SEQUENCE</scope>
    <source>
        <strain evidence="5">CHK176-6737</strain>
    </source>
</reference>
<organism evidence="5 6">
    <name type="scientific">Candidatus Scybalenecus merdavium</name>
    <dbReference type="NCBI Taxonomy" id="2840939"/>
    <lineage>
        <taxon>Bacteria</taxon>
        <taxon>Bacillati</taxon>
        <taxon>Bacillota</taxon>
        <taxon>Clostridia</taxon>
        <taxon>Eubacteriales</taxon>
        <taxon>Oscillospiraceae</taxon>
        <taxon>Oscillospiraceae incertae sedis</taxon>
        <taxon>Candidatus Scybalenecus</taxon>
    </lineage>
</organism>
<evidence type="ECO:0000313" key="5">
    <source>
        <dbReference type="EMBL" id="HIU68985.1"/>
    </source>
</evidence>
<protein>
    <submittedName>
        <fullName evidence="5">ATP-binding cassette domain-containing protein</fullName>
    </submittedName>
</protein>
<keyword evidence="3 5" id="KW-0067">ATP-binding</keyword>
<dbReference type="AlphaFoldDB" id="A0A9D1MU68"/>
<evidence type="ECO:0000313" key="6">
    <source>
        <dbReference type="Proteomes" id="UP000824125"/>
    </source>
</evidence>
<dbReference type="GO" id="GO:0016887">
    <property type="term" value="F:ATP hydrolysis activity"/>
    <property type="evidence" value="ECO:0007669"/>
    <property type="project" value="InterPro"/>
</dbReference>
<feature type="domain" description="ABC transporter" evidence="4">
    <location>
        <begin position="2"/>
        <end position="237"/>
    </location>
</feature>
<dbReference type="Pfam" id="PF00005">
    <property type="entry name" value="ABC_tran"/>
    <property type="match status" value="1"/>
</dbReference>
<name>A0A9D1MU68_9FIRM</name>
<dbReference type="GO" id="GO:0005886">
    <property type="term" value="C:plasma membrane"/>
    <property type="evidence" value="ECO:0007669"/>
    <property type="project" value="TreeGrafter"/>
</dbReference>
<dbReference type="PROSITE" id="PS50893">
    <property type="entry name" value="ABC_TRANSPORTER_2"/>
    <property type="match status" value="1"/>
</dbReference>
<dbReference type="SMART" id="SM00382">
    <property type="entry name" value="AAA"/>
    <property type="match status" value="1"/>
</dbReference>
<dbReference type="Proteomes" id="UP000824125">
    <property type="component" value="Unassembled WGS sequence"/>
</dbReference>
<dbReference type="InterPro" id="IPR003439">
    <property type="entry name" value="ABC_transporter-like_ATP-bd"/>
</dbReference>
<dbReference type="PANTHER" id="PTHR45772">
    <property type="entry name" value="CONSERVED COMPONENT OF ABC TRANSPORTER FOR NATURAL AMINO ACIDS-RELATED"/>
    <property type="match status" value="1"/>
</dbReference>
<comment type="caution">
    <text evidence="5">The sequence shown here is derived from an EMBL/GenBank/DDBJ whole genome shotgun (WGS) entry which is preliminary data.</text>
</comment>
<reference evidence="5" key="1">
    <citation type="submission" date="2020-10" db="EMBL/GenBank/DDBJ databases">
        <authorList>
            <person name="Gilroy R."/>
        </authorList>
    </citation>
    <scope>NUCLEOTIDE SEQUENCE</scope>
    <source>
        <strain evidence="5">CHK176-6737</strain>
    </source>
</reference>
<dbReference type="InterPro" id="IPR027417">
    <property type="entry name" value="P-loop_NTPase"/>
</dbReference>
<evidence type="ECO:0000256" key="3">
    <source>
        <dbReference type="ARBA" id="ARBA00022840"/>
    </source>
</evidence>
<proteinExistence type="predicted"/>
<evidence type="ECO:0000259" key="4">
    <source>
        <dbReference type="PROSITE" id="PS50893"/>
    </source>
</evidence>
<evidence type="ECO:0000256" key="2">
    <source>
        <dbReference type="ARBA" id="ARBA00022741"/>
    </source>
</evidence>
<dbReference type="Gene3D" id="3.40.50.300">
    <property type="entry name" value="P-loop containing nucleotide triphosphate hydrolases"/>
    <property type="match status" value="1"/>
</dbReference>
<dbReference type="SUPFAM" id="SSF52540">
    <property type="entry name" value="P-loop containing nucleoside triphosphate hydrolases"/>
    <property type="match status" value="1"/>
</dbReference>
<dbReference type="InterPro" id="IPR003593">
    <property type="entry name" value="AAA+_ATPase"/>
</dbReference>
<accession>A0A9D1MU68</accession>
<dbReference type="PANTHER" id="PTHR45772:SF3">
    <property type="entry name" value="ABC TRANSPORTER ATP-BINDING PROTEIN"/>
    <property type="match status" value="1"/>
</dbReference>
<dbReference type="EMBL" id="DVNM01000018">
    <property type="protein sequence ID" value="HIU68985.1"/>
    <property type="molecule type" value="Genomic_DNA"/>
</dbReference>
<dbReference type="InterPro" id="IPR051120">
    <property type="entry name" value="ABC_AA/LPS_Transport"/>
</dbReference>